<dbReference type="GO" id="GO:0003723">
    <property type="term" value="F:RNA binding"/>
    <property type="evidence" value="ECO:0007669"/>
    <property type="project" value="InterPro"/>
</dbReference>
<dbReference type="FunFam" id="1.25.40.10:FF:000348">
    <property type="entry name" value="Pentatricopeptide repeat-containing protein chloroplastic"/>
    <property type="match status" value="1"/>
</dbReference>
<sequence length="692" mass="77045">MKPFRSSPAISVSSSLLDSPLSPAPIFSNRRGRIIAYSRFRSLNRFSTSSAAATKWNSTTHGIINQPALLLMLDSCNSMLQLKQIQAHLTTTSLITRTFPASRALAFCALADGGDICHAAALFARIQKPNNYMWNTMIRGWGKAKQPRVGFSLFRRMVRERAEMDARSFVFSLKVCEQFSTAFKGECVHGITWKTGFRGSLLVSNVLIHFYGGHGRVELAGKLFDEMPVKDAVSWTSMIDEYSSNNRCDDAMKLFKYMLSSDVEPNEVTMIAVLSACSQNGDLEMGKDVHECIRSKSMDFTLNLMNAILDMYIKCGCLGAAEEIFDKMEVRDVFSWTSMVNGYAKAGELELARKLFGDMPDRNTVSWNALIAGYSQKDRPKEAIELFHRMIEAGLAPMEDTLVCVLSACGQLGSVELGQWIYLHYIDNQQIKNTLIISNAFIDMYAKCGLIDSAANIFHKMPKRDLVSWNSIIAAYAAHGNPNQALSIFHQMLLANFKPDRITFVGVLSACSHGGLVAEGHKYFHNMKNDFGIEPTREHYACMVDLLGRVGQLEDAFKMISGMPMEPSQAAWGALLNASRMHGNVELAKLAANKLLELDPEDSGTYVLLATVCAGNKRWGDVRMVRSMMREKGVKKTPGRSLVDVEGKFHEFLAGDVSHLQFDRICKALKGIFLLSEMDEAEYYALAVASDY</sequence>
<feature type="repeat" description="PPR" evidence="2">
    <location>
        <begin position="332"/>
        <end position="362"/>
    </location>
</feature>
<feature type="repeat" description="PPR" evidence="2">
    <location>
        <begin position="465"/>
        <end position="499"/>
    </location>
</feature>
<dbReference type="FunFam" id="1.25.40.10:FF:000344">
    <property type="entry name" value="Pentatricopeptide repeat-containing protein"/>
    <property type="match status" value="1"/>
</dbReference>
<dbReference type="Pfam" id="PF20431">
    <property type="entry name" value="E_motif"/>
    <property type="match status" value="1"/>
</dbReference>
<dbReference type="AlphaFoldDB" id="A0AAV0R264"/>
<evidence type="ECO:0000256" key="1">
    <source>
        <dbReference type="ARBA" id="ARBA00022737"/>
    </source>
</evidence>
<evidence type="ECO:0000313" key="4">
    <source>
        <dbReference type="Proteomes" id="UP001154282"/>
    </source>
</evidence>
<dbReference type="Pfam" id="PF01535">
    <property type="entry name" value="PPR"/>
    <property type="match status" value="4"/>
</dbReference>
<feature type="repeat" description="PPR" evidence="2">
    <location>
        <begin position="231"/>
        <end position="265"/>
    </location>
</feature>
<dbReference type="InterPro" id="IPR002885">
    <property type="entry name" value="PPR_rpt"/>
</dbReference>
<dbReference type="InterPro" id="IPR046960">
    <property type="entry name" value="PPR_At4g14850-like_plant"/>
</dbReference>
<dbReference type="PROSITE" id="PS51375">
    <property type="entry name" value="PPR"/>
    <property type="match status" value="5"/>
</dbReference>
<dbReference type="Proteomes" id="UP001154282">
    <property type="component" value="Unassembled WGS sequence"/>
</dbReference>
<dbReference type="Pfam" id="PF13041">
    <property type="entry name" value="PPR_2"/>
    <property type="match status" value="3"/>
</dbReference>
<dbReference type="PANTHER" id="PTHR47926:SF387">
    <property type="entry name" value="PENTATRICOPEPTIDE REPEAT-CONTAINING PROTEIN"/>
    <property type="match status" value="1"/>
</dbReference>
<evidence type="ECO:0000256" key="2">
    <source>
        <dbReference type="PROSITE-ProRule" id="PRU00708"/>
    </source>
</evidence>
<feature type="repeat" description="PPR" evidence="2">
    <location>
        <begin position="363"/>
        <end position="397"/>
    </location>
</feature>
<dbReference type="InterPro" id="IPR046848">
    <property type="entry name" value="E_motif"/>
</dbReference>
<proteinExistence type="predicted"/>
<dbReference type="GO" id="GO:0009451">
    <property type="term" value="P:RNA modification"/>
    <property type="evidence" value="ECO:0007669"/>
    <property type="project" value="InterPro"/>
</dbReference>
<keyword evidence="4" id="KW-1185">Reference proteome</keyword>
<protein>
    <submittedName>
        <fullName evidence="3">Uncharacterized protein</fullName>
    </submittedName>
</protein>
<accession>A0AAV0R264</accession>
<keyword evidence="1" id="KW-0677">Repeat</keyword>
<dbReference type="Gene3D" id="1.25.40.10">
    <property type="entry name" value="Tetratricopeptide repeat domain"/>
    <property type="match status" value="4"/>
</dbReference>
<gene>
    <name evidence="3" type="ORF">LITE_LOCUS45883</name>
</gene>
<dbReference type="InterPro" id="IPR011990">
    <property type="entry name" value="TPR-like_helical_dom_sf"/>
</dbReference>
<comment type="caution">
    <text evidence="3">The sequence shown here is derived from an EMBL/GenBank/DDBJ whole genome shotgun (WGS) entry which is preliminary data.</text>
</comment>
<name>A0AAV0R264_9ROSI</name>
<dbReference type="FunFam" id="1.25.40.10:FF:000184">
    <property type="entry name" value="Pentatricopeptide repeat-containing protein, chloroplastic"/>
    <property type="match status" value="1"/>
</dbReference>
<dbReference type="NCBIfam" id="TIGR00756">
    <property type="entry name" value="PPR"/>
    <property type="match status" value="5"/>
</dbReference>
<dbReference type="SUPFAM" id="SSF48452">
    <property type="entry name" value="TPR-like"/>
    <property type="match status" value="1"/>
</dbReference>
<dbReference type="PANTHER" id="PTHR47926">
    <property type="entry name" value="PENTATRICOPEPTIDE REPEAT-CONTAINING PROTEIN"/>
    <property type="match status" value="1"/>
</dbReference>
<reference evidence="3" key="1">
    <citation type="submission" date="2022-08" db="EMBL/GenBank/DDBJ databases">
        <authorList>
            <person name="Gutierrez-Valencia J."/>
        </authorList>
    </citation>
    <scope>NUCLEOTIDE SEQUENCE</scope>
</reference>
<evidence type="ECO:0000313" key="3">
    <source>
        <dbReference type="EMBL" id="CAI0551256.1"/>
    </source>
</evidence>
<organism evidence="3 4">
    <name type="scientific">Linum tenue</name>
    <dbReference type="NCBI Taxonomy" id="586396"/>
    <lineage>
        <taxon>Eukaryota</taxon>
        <taxon>Viridiplantae</taxon>
        <taxon>Streptophyta</taxon>
        <taxon>Embryophyta</taxon>
        <taxon>Tracheophyta</taxon>
        <taxon>Spermatophyta</taxon>
        <taxon>Magnoliopsida</taxon>
        <taxon>eudicotyledons</taxon>
        <taxon>Gunneridae</taxon>
        <taxon>Pentapetalae</taxon>
        <taxon>rosids</taxon>
        <taxon>fabids</taxon>
        <taxon>Malpighiales</taxon>
        <taxon>Linaceae</taxon>
        <taxon>Linum</taxon>
    </lineage>
</organism>
<feature type="repeat" description="PPR" evidence="2">
    <location>
        <begin position="130"/>
        <end position="164"/>
    </location>
</feature>
<dbReference type="EMBL" id="CAMGYJ010000010">
    <property type="protein sequence ID" value="CAI0551256.1"/>
    <property type="molecule type" value="Genomic_DNA"/>
</dbReference>